<proteinExistence type="predicted"/>
<evidence type="ECO:0000313" key="1">
    <source>
        <dbReference type="EMBL" id="MBB3776349.1"/>
    </source>
</evidence>
<keyword evidence="4" id="KW-1185">Reference proteome</keyword>
<evidence type="ECO:0000313" key="3">
    <source>
        <dbReference type="Proteomes" id="UP000430021"/>
    </source>
</evidence>
<name>A0A6I4UMB0_9SPHN</name>
<dbReference type="OrthoDB" id="7548156at2"/>
<comment type="caution">
    <text evidence="2">The sequence shown here is derived from an EMBL/GenBank/DDBJ whole genome shotgun (WGS) entry which is preliminary data.</text>
</comment>
<dbReference type="RefSeq" id="WP_160760711.1">
    <property type="nucleotide sequence ID" value="NZ_BAAADZ010000010.1"/>
</dbReference>
<evidence type="ECO:0008006" key="5">
    <source>
        <dbReference type="Google" id="ProtNLM"/>
    </source>
</evidence>
<dbReference type="AlphaFoldDB" id="A0A6I4UMB0"/>
<dbReference type="Proteomes" id="UP000548685">
    <property type="component" value="Unassembled WGS sequence"/>
</dbReference>
<dbReference type="Proteomes" id="UP000430021">
    <property type="component" value="Unassembled WGS sequence"/>
</dbReference>
<reference evidence="1 4" key="2">
    <citation type="submission" date="2020-08" db="EMBL/GenBank/DDBJ databases">
        <title>Genomic Encyclopedia of Type Strains, Phase IV (KMG-IV): sequencing the most valuable type-strain genomes for metagenomic binning, comparative biology and taxonomic classification.</title>
        <authorList>
            <person name="Goeker M."/>
        </authorList>
    </citation>
    <scope>NUCLEOTIDE SEQUENCE [LARGE SCALE GENOMIC DNA]</scope>
    <source>
        <strain evidence="1 4">DSM 8510</strain>
    </source>
</reference>
<sequence>MVGDIEISQGAIIVGVDIEGIGDNIPLQLDTGSATTELYGEAVSAEIIAAGMQPRSVRIQGWDGDGQSLPITIRPAEGSPGKTAGTLGTDAFPGGFILDLEHQRICRMNVLNDDEIVGWQALTLVNGSPVIEATEDGATIRLLLDTGSSGFSLLSTPALSSTVRTATPVQQLSVPSFGRMIDITAMKPSGSMGVMGKGLALDMVYSFNDPDIEGMLKSAGLSGLLGMRPFSGGALVFDFAGKRIGFGRLPE</sequence>
<protein>
    <recommendedName>
        <fullName evidence="5">Peptidase A2 domain-containing protein</fullName>
    </recommendedName>
</protein>
<accession>A0A6I4UMB0</accession>
<organism evidence="2 3">
    <name type="scientific">Erythrobacter ramosus</name>
    <dbReference type="NCBI Taxonomy" id="35811"/>
    <lineage>
        <taxon>Bacteria</taxon>
        <taxon>Pseudomonadati</taxon>
        <taxon>Pseudomonadota</taxon>
        <taxon>Alphaproteobacteria</taxon>
        <taxon>Sphingomonadales</taxon>
        <taxon>Erythrobacteraceae</taxon>
        <taxon>Erythrobacter/Porphyrobacter group</taxon>
        <taxon>Erythrobacter</taxon>
    </lineage>
</organism>
<reference evidence="2 3" key="1">
    <citation type="submission" date="2019-12" db="EMBL/GenBank/DDBJ databases">
        <title>Genomic-based taxomic classification of the family Erythrobacteraceae.</title>
        <authorList>
            <person name="Xu L."/>
        </authorList>
    </citation>
    <scope>NUCLEOTIDE SEQUENCE [LARGE SCALE GENOMIC DNA]</scope>
    <source>
        <strain evidence="2 3">JCM 10282</strain>
    </source>
</reference>
<evidence type="ECO:0000313" key="2">
    <source>
        <dbReference type="EMBL" id="MXP38569.1"/>
    </source>
</evidence>
<evidence type="ECO:0000313" key="4">
    <source>
        <dbReference type="Proteomes" id="UP000548685"/>
    </source>
</evidence>
<dbReference type="EMBL" id="WTYB01000002">
    <property type="protein sequence ID" value="MXP38569.1"/>
    <property type="molecule type" value="Genomic_DNA"/>
</dbReference>
<gene>
    <name evidence="1" type="ORF">FHS52_002318</name>
    <name evidence="2" type="ORF">GRI59_08095</name>
</gene>
<dbReference type="EMBL" id="JACICE010000002">
    <property type="protein sequence ID" value="MBB3776349.1"/>
    <property type="molecule type" value="Genomic_DNA"/>
</dbReference>